<organism evidence="2 3">
    <name type="scientific">Pristionchus entomophagus</name>
    <dbReference type="NCBI Taxonomy" id="358040"/>
    <lineage>
        <taxon>Eukaryota</taxon>
        <taxon>Metazoa</taxon>
        <taxon>Ecdysozoa</taxon>
        <taxon>Nematoda</taxon>
        <taxon>Chromadorea</taxon>
        <taxon>Rhabditida</taxon>
        <taxon>Rhabditina</taxon>
        <taxon>Diplogasteromorpha</taxon>
        <taxon>Diplogasteroidea</taxon>
        <taxon>Neodiplogasteridae</taxon>
        <taxon>Pristionchus</taxon>
    </lineage>
</organism>
<keyword evidence="3" id="KW-1185">Reference proteome</keyword>
<feature type="domain" description="BTB" evidence="1">
    <location>
        <begin position="57"/>
        <end position="93"/>
    </location>
</feature>
<dbReference type="PANTHER" id="PTHR22744:SF14">
    <property type="entry name" value="BTB DOMAIN-CONTAINING PROTEIN-RELATED"/>
    <property type="match status" value="1"/>
</dbReference>
<dbReference type="PROSITE" id="PS50097">
    <property type="entry name" value="BTB"/>
    <property type="match status" value="1"/>
</dbReference>
<dbReference type="SUPFAM" id="SSF54695">
    <property type="entry name" value="POZ domain"/>
    <property type="match status" value="1"/>
</dbReference>
<dbReference type="Proteomes" id="UP001432027">
    <property type="component" value="Unassembled WGS sequence"/>
</dbReference>
<comment type="caution">
    <text evidence="2">The sequence shown here is derived from an EMBL/GenBank/DDBJ whole genome shotgun (WGS) entry which is preliminary data.</text>
</comment>
<evidence type="ECO:0000313" key="2">
    <source>
        <dbReference type="EMBL" id="GMT02561.1"/>
    </source>
</evidence>
<dbReference type="EMBL" id="BTSX01000005">
    <property type="protein sequence ID" value="GMT02561.1"/>
    <property type="molecule type" value="Genomic_DNA"/>
</dbReference>
<dbReference type="AlphaFoldDB" id="A0AAV5U6P5"/>
<evidence type="ECO:0000259" key="1">
    <source>
        <dbReference type="PROSITE" id="PS50097"/>
    </source>
</evidence>
<evidence type="ECO:0000313" key="3">
    <source>
        <dbReference type="Proteomes" id="UP001432027"/>
    </source>
</evidence>
<dbReference type="InterPro" id="IPR011333">
    <property type="entry name" value="SKP1/BTB/POZ_sf"/>
</dbReference>
<feature type="non-terminal residue" evidence="2">
    <location>
        <position position="1"/>
    </location>
</feature>
<dbReference type="Gene3D" id="3.30.710.10">
    <property type="entry name" value="Potassium Channel Kv1.1, Chain A"/>
    <property type="match status" value="1"/>
</dbReference>
<reference evidence="2" key="1">
    <citation type="submission" date="2023-10" db="EMBL/GenBank/DDBJ databases">
        <title>Genome assembly of Pristionchus species.</title>
        <authorList>
            <person name="Yoshida K."/>
            <person name="Sommer R.J."/>
        </authorList>
    </citation>
    <scope>NUCLEOTIDE SEQUENCE</scope>
    <source>
        <strain evidence="2">RS0144</strain>
    </source>
</reference>
<proteinExistence type="predicted"/>
<accession>A0AAV5U6P5</accession>
<name>A0AAV5U6P5_9BILA</name>
<protein>
    <recommendedName>
        <fullName evidence="1">BTB domain-containing protein</fullName>
    </recommendedName>
</protein>
<feature type="non-terminal residue" evidence="2">
    <location>
        <position position="113"/>
    </location>
</feature>
<sequence>LRKRPHIHAFKYVITCNDGNKEVEFRVNIICFSEGNDTIDPTPILDLPKLSSPDEMHNVTLVVGDKKLRVSKDFLAIHSPIFSAMFFGEFAEKIRGRMRNSQRRVGTPKKLDF</sequence>
<dbReference type="InterPro" id="IPR000210">
    <property type="entry name" value="BTB/POZ_dom"/>
</dbReference>
<dbReference type="PANTHER" id="PTHR22744">
    <property type="entry name" value="HELIX LOOP HELIX PROTEIN 21-RELATED"/>
    <property type="match status" value="1"/>
</dbReference>
<gene>
    <name evidence="2" type="ORF">PENTCL1PPCAC_24735</name>
</gene>
<dbReference type="Pfam" id="PF00651">
    <property type="entry name" value="BTB"/>
    <property type="match status" value="1"/>
</dbReference>